<feature type="compositionally biased region" description="Basic and acidic residues" evidence="1">
    <location>
        <begin position="1"/>
        <end position="13"/>
    </location>
</feature>
<organism evidence="2 3">
    <name type="scientific">Halorubrum rubrum</name>
    <dbReference type="NCBI Taxonomy" id="1126240"/>
    <lineage>
        <taxon>Archaea</taxon>
        <taxon>Methanobacteriati</taxon>
        <taxon>Methanobacteriota</taxon>
        <taxon>Stenosarchaea group</taxon>
        <taxon>Halobacteria</taxon>
        <taxon>Halobacteriales</taxon>
        <taxon>Haloferacaceae</taxon>
        <taxon>Halorubrum</taxon>
    </lineage>
</organism>
<accession>A0ABD5QZI2</accession>
<proteinExistence type="predicted"/>
<dbReference type="EMBL" id="JBHSKY010000006">
    <property type="protein sequence ID" value="MFC5278105.1"/>
    <property type="molecule type" value="Genomic_DNA"/>
</dbReference>
<gene>
    <name evidence="2" type="ORF">ACFPM1_04920</name>
</gene>
<comment type="caution">
    <text evidence="2">The sequence shown here is derived from an EMBL/GenBank/DDBJ whole genome shotgun (WGS) entry which is preliminary data.</text>
</comment>
<name>A0ABD5QZI2_9EURY</name>
<protein>
    <submittedName>
        <fullName evidence="2">Uncharacterized protein</fullName>
    </submittedName>
</protein>
<evidence type="ECO:0000256" key="1">
    <source>
        <dbReference type="SAM" id="MobiDB-lite"/>
    </source>
</evidence>
<reference evidence="2 3" key="1">
    <citation type="journal article" date="2019" name="Int. J. Syst. Evol. Microbiol.">
        <title>The Global Catalogue of Microorganisms (GCM) 10K type strain sequencing project: providing services to taxonomists for standard genome sequencing and annotation.</title>
        <authorList>
            <consortium name="The Broad Institute Genomics Platform"/>
            <consortium name="The Broad Institute Genome Sequencing Center for Infectious Disease"/>
            <person name="Wu L."/>
            <person name="Ma J."/>
        </authorList>
    </citation>
    <scope>NUCLEOTIDE SEQUENCE [LARGE SCALE GENOMIC DNA]</scope>
    <source>
        <strain evidence="2 3">CGMCC 1.12124</strain>
    </source>
</reference>
<feature type="region of interest" description="Disordered" evidence="1">
    <location>
        <begin position="1"/>
        <end position="40"/>
    </location>
</feature>
<evidence type="ECO:0000313" key="3">
    <source>
        <dbReference type="Proteomes" id="UP001596118"/>
    </source>
</evidence>
<evidence type="ECO:0000313" key="2">
    <source>
        <dbReference type="EMBL" id="MFC5278105.1"/>
    </source>
</evidence>
<sequence>MTDDARGHARRIAEQLAMYDDEDDENDEDDDGDGKTEGSE</sequence>
<dbReference type="AlphaFoldDB" id="A0ABD5QZI2"/>
<dbReference type="RefSeq" id="WP_256410320.1">
    <property type="nucleotide sequence ID" value="NZ_JANHDM010000001.1"/>
</dbReference>
<dbReference type="Proteomes" id="UP001596118">
    <property type="component" value="Unassembled WGS sequence"/>
</dbReference>
<keyword evidence="3" id="KW-1185">Reference proteome</keyword>
<feature type="compositionally biased region" description="Acidic residues" evidence="1">
    <location>
        <begin position="19"/>
        <end position="32"/>
    </location>
</feature>